<dbReference type="PROSITE" id="PS51012">
    <property type="entry name" value="ABC_TM2"/>
    <property type="match status" value="1"/>
</dbReference>
<evidence type="ECO:0000256" key="4">
    <source>
        <dbReference type="ARBA" id="ARBA00022840"/>
    </source>
</evidence>
<feature type="transmembrane region" description="Helical" evidence="7">
    <location>
        <begin position="637"/>
        <end position="662"/>
    </location>
</feature>
<dbReference type="SUPFAM" id="SSF52540">
    <property type="entry name" value="P-loop containing nucleoside triphosphate hydrolases"/>
    <property type="match status" value="1"/>
</dbReference>
<reference evidence="10 11" key="1">
    <citation type="submission" date="2024-11" db="EMBL/GenBank/DDBJ databases">
        <title>Chromosome-level genome assembly of the freshwater bivalve Anodonta woodiana.</title>
        <authorList>
            <person name="Chen X."/>
        </authorList>
    </citation>
    <scope>NUCLEOTIDE SEQUENCE [LARGE SCALE GENOMIC DNA]</scope>
    <source>
        <strain evidence="10">MN2024</strain>
        <tissue evidence="10">Gills</tissue>
    </source>
</reference>
<dbReference type="Pfam" id="PF00005">
    <property type="entry name" value="ABC_tran"/>
    <property type="match status" value="1"/>
</dbReference>
<dbReference type="GO" id="GO:0016020">
    <property type="term" value="C:membrane"/>
    <property type="evidence" value="ECO:0007669"/>
    <property type="project" value="UniProtKB-SubCell"/>
</dbReference>
<gene>
    <name evidence="10" type="ORF">ACJMK2_027312</name>
</gene>
<dbReference type="Gene3D" id="3.40.1710.10">
    <property type="entry name" value="abc type-2 transporter like domain"/>
    <property type="match status" value="1"/>
</dbReference>
<protein>
    <submittedName>
        <fullName evidence="10">Uncharacterized protein</fullName>
    </submittedName>
</protein>
<evidence type="ECO:0000256" key="1">
    <source>
        <dbReference type="ARBA" id="ARBA00004141"/>
    </source>
</evidence>
<keyword evidence="11" id="KW-1185">Reference proteome</keyword>
<dbReference type="InterPro" id="IPR000412">
    <property type="entry name" value="ABC_2_transport"/>
</dbReference>
<dbReference type="InterPro" id="IPR017871">
    <property type="entry name" value="ABC_transporter-like_CS"/>
</dbReference>
<dbReference type="InterPro" id="IPR027417">
    <property type="entry name" value="P-loop_NTPase"/>
</dbReference>
<dbReference type="InterPro" id="IPR013525">
    <property type="entry name" value="ABC2_TM"/>
</dbReference>
<dbReference type="Gene3D" id="3.40.50.300">
    <property type="entry name" value="P-loop containing nucleotide triphosphate hydrolases"/>
    <property type="match status" value="1"/>
</dbReference>
<feature type="domain" description="ABC transmembrane type-2" evidence="9">
    <location>
        <begin position="491"/>
        <end position="718"/>
    </location>
</feature>
<feature type="transmembrane region" description="Helical" evidence="7">
    <location>
        <begin position="603"/>
        <end position="625"/>
    </location>
</feature>
<keyword evidence="4" id="KW-0067">ATP-binding</keyword>
<evidence type="ECO:0000256" key="5">
    <source>
        <dbReference type="ARBA" id="ARBA00022989"/>
    </source>
</evidence>
<evidence type="ECO:0000313" key="11">
    <source>
        <dbReference type="Proteomes" id="UP001634394"/>
    </source>
</evidence>
<evidence type="ECO:0000259" key="8">
    <source>
        <dbReference type="PROSITE" id="PS50893"/>
    </source>
</evidence>
<evidence type="ECO:0000256" key="2">
    <source>
        <dbReference type="ARBA" id="ARBA00022692"/>
    </source>
</evidence>
<feature type="transmembrane region" description="Helical" evidence="7">
    <location>
        <begin position="524"/>
        <end position="548"/>
    </location>
</feature>
<dbReference type="InterPro" id="IPR003593">
    <property type="entry name" value="AAA+_ATPase"/>
</dbReference>
<keyword evidence="3" id="KW-0547">Nucleotide-binding</keyword>
<feature type="domain" description="ABC transporter" evidence="8">
    <location>
        <begin position="24"/>
        <end position="260"/>
    </location>
</feature>
<dbReference type="InterPro" id="IPR047817">
    <property type="entry name" value="ABC2_TM_bact-type"/>
</dbReference>
<keyword evidence="5 7" id="KW-1133">Transmembrane helix</keyword>
<evidence type="ECO:0000256" key="3">
    <source>
        <dbReference type="ARBA" id="ARBA00022741"/>
    </source>
</evidence>
<dbReference type="PROSITE" id="PS50893">
    <property type="entry name" value="ABC_TRANSPORTER_2"/>
    <property type="match status" value="1"/>
</dbReference>
<name>A0ABD3XNW9_SINWO</name>
<dbReference type="AlphaFoldDB" id="A0ABD3XNW9"/>
<dbReference type="PANTHER" id="PTHR43038">
    <property type="entry name" value="ATP-BINDING CASSETTE, SUB-FAMILY H, MEMBER 1"/>
    <property type="match status" value="1"/>
</dbReference>
<dbReference type="SMART" id="SM00382">
    <property type="entry name" value="AAA"/>
    <property type="match status" value="1"/>
</dbReference>
<organism evidence="10 11">
    <name type="scientific">Sinanodonta woodiana</name>
    <name type="common">Chinese pond mussel</name>
    <name type="synonym">Anodonta woodiana</name>
    <dbReference type="NCBI Taxonomy" id="1069815"/>
    <lineage>
        <taxon>Eukaryota</taxon>
        <taxon>Metazoa</taxon>
        <taxon>Spiralia</taxon>
        <taxon>Lophotrochozoa</taxon>
        <taxon>Mollusca</taxon>
        <taxon>Bivalvia</taxon>
        <taxon>Autobranchia</taxon>
        <taxon>Heteroconchia</taxon>
        <taxon>Palaeoheterodonta</taxon>
        <taxon>Unionida</taxon>
        <taxon>Unionoidea</taxon>
        <taxon>Unionidae</taxon>
        <taxon>Unioninae</taxon>
        <taxon>Sinanodonta</taxon>
    </lineage>
</organism>
<proteinExistence type="predicted"/>
<dbReference type="InterPro" id="IPR003439">
    <property type="entry name" value="ABC_transporter-like_ATP-bd"/>
</dbReference>
<feature type="transmembrane region" description="Helical" evidence="7">
    <location>
        <begin position="694"/>
        <end position="715"/>
    </location>
</feature>
<comment type="caution">
    <text evidence="10">The sequence shown here is derived from an EMBL/GenBank/DDBJ whole genome shotgun (WGS) entry which is preliminary data.</text>
</comment>
<evidence type="ECO:0000256" key="7">
    <source>
        <dbReference type="SAM" id="Phobius"/>
    </source>
</evidence>
<dbReference type="CDD" id="cd03230">
    <property type="entry name" value="ABC_DR_subfamily_A"/>
    <property type="match status" value="1"/>
</dbReference>
<dbReference type="Proteomes" id="UP001634394">
    <property type="component" value="Unassembled WGS sequence"/>
</dbReference>
<dbReference type="PROSITE" id="PS00211">
    <property type="entry name" value="ABC_TRANSPORTER_1"/>
    <property type="match status" value="1"/>
</dbReference>
<evidence type="ECO:0000259" key="9">
    <source>
        <dbReference type="PROSITE" id="PS51012"/>
    </source>
</evidence>
<evidence type="ECO:0000313" key="10">
    <source>
        <dbReference type="EMBL" id="KAL3887370.1"/>
    </source>
</evidence>
<dbReference type="PRINTS" id="PR00164">
    <property type="entry name" value="ABC2TRNSPORT"/>
</dbReference>
<dbReference type="PANTHER" id="PTHR43038:SF3">
    <property type="entry name" value="ABC TRANSPORTER G FAMILY MEMBER 20 ISOFORM X1"/>
    <property type="match status" value="1"/>
</dbReference>
<evidence type="ECO:0000256" key="6">
    <source>
        <dbReference type="ARBA" id="ARBA00023136"/>
    </source>
</evidence>
<sequence>MATSGYSSIENGYRGIREEYPAAIFGQGVNKSYGRGKNKLSVLQDLNMNVPRGAIYGLLGPSGCGKTTLLRCIVGRLNYDSGHLIVLGDHPGARGHGIPGSMVGYMPQETALFNEMTIGETLSYFGRIHAMTSDGIKKRTDFLLEFLTLPKPNRLIKELSGGQKRRVSFSVALLHEPELLILDEPTVGVDPLLRERIWKHLLSISQSSGQKTTIIITTHYIEEARQANRVGLMRSGRLLAEEAPDTLLHQHHKDSLESVFLELCREDKNEENTDNMTINKKDQKPDCIHNDDDEPLLDAGLNESIIYPDAAPRKSTDSSSGDHGDGVCNCCVKCFRPRNILAQMIKNFTLMKRNIGFLLFEFMLPAIQIVLFCLCIGRDPYDLQFGVVNMDTLGLGGDLLTYLDSEVVHQVNYSSLDAGLDSVKAGQTWGTIYINQNFTFAIIDRFAKGANASNTTLDESTVKLYLDMTNQQIALIIQEKVAQAFQDFSSTLLIKFHQNPAIAQVPIKLESPVYGSNTPSFTNFMAPGVIISITFFLATGLTTLSFVLEKKEGLLDRSLAAGMTSVEIMLAHVMTQLVVMAVQVAILLVCALLIFHVPYEGPLIWVIVLVLLQGFCGMALGMIFSSICDNENSAIQCALGSVYPMLLLSGIIWPVEAIPIWMRYISYSLPMTYAADALRCVLSRGWDITMMPVWRGYLATMGWSLGLLLIAAIILRIKQ</sequence>
<keyword evidence="6 7" id="KW-0472">Membrane</keyword>
<dbReference type="GO" id="GO:0005524">
    <property type="term" value="F:ATP binding"/>
    <property type="evidence" value="ECO:0007669"/>
    <property type="project" value="UniProtKB-KW"/>
</dbReference>
<feature type="transmembrane region" description="Helical" evidence="7">
    <location>
        <begin position="569"/>
        <end position="597"/>
    </location>
</feature>
<dbReference type="Pfam" id="PF12698">
    <property type="entry name" value="ABC2_membrane_3"/>
    <property type="match status" value="1"/>
</dbReference>
<comment type="subcellular location">
    <subcellularLocation>
        <location evidence="1">Membrane</location>
        <topology evidence="1">Multi-pass membrane protein</topology>
    </subcellularLocation>
</comment>
<keyword evidence="2 7" id="KW-0812">Transmembrane</keyword>
<dbReference type="EMBL" id="JBJQND010000002">
    <property type="protein sequence ID" value="KAL3887370.1"/>
    <property type="molecule type" value="Genomic_DNA"/>
</dbReference>
<accession>A0ABD3XNW9</accession>